<dbReference type="InterPro" id="IPR011992">
    <property type="entry name" value="EF-hand-dom_pair"/>
</dbReference>
<dbReference type="GO" id="GO:0016460">
    <property type="term" value="C:myosin II complex"/>
    <property type="evidence" value="ECO:0007669"/>
    <property type="project" value="TreeGrafter"/>
</dbReference>
<name>A0AAV2TPZ9_CALDB</name>
<evidence type="ECO:0000313" key="4">
    <source>
        <dbReference type="Proteomes" id="UP001497525"/>
    </source>
</evidence>
<dbReference type="PANTHER" id="PTHR23048">
    <property type="entry name" value="MYOSIN LIGHT CHAIN 1, 3"/>
    <property type="match status" value="1"/>
</dbReference>
<dbReference type="GO" id="GO:0005509">
    <property type="term" value="F:calcium ion binding"/>
    <property type="evidence" value="ECO:0007669"/>
    <property type="project" value="InterPro"/>
</dbReference>
<dbReference type="SUPFAM" id="SSF47473">
    <property type="entry name" value="EF-hand"/>
    <property type="match status" value="1"/>
</dbReference>
<dbReference type="EMBL" id="CAXLJL010000600">
    <property type="protein sequence ID" value="CAL5139313.1"/>
    <property type="molecule type" value="Genomic_DNA"/>
</dbReference>
<dbReference type="PANTHER" id="PTHR23048:SF0">
    <property type="entry name" value="CALMODULIN LIKE 3"/>
    <property type="match status" value="1"/>
</dbReference>
<dbReference type="FunFam" id="1.10.238.10:FF:000001">
    <property type="entry name" value="Calmodulin 1"/>
    <property type="match status" value="1"/>
</dbReference>
<feature type="domain" description="EF-hand" evidence="2">
    <location>
        <begin position="45"/>
        <end position="80"/>
    </location>
</feature>
<proteinExistence type="predicted"/>
<protein>
    <recommendedName>
        <fullName evidence="2">EF-hand domain-containing protein</fullName>
    </recommendedName>
</protein>
<reference evidence="3" key="1">
    <citation type="submission" date="2024-06" db="EMBL/GenBank/DDBJ databases">
        <authorList>
            <person name="Liu X."/>
            <person name="Lenzi L."/>
            <person name="Haldenby T S."/>
            <person name="Uol C."/>
        </authorList>
    </citation>
    <scope>NUCLEOTIDE SEQUENCE</scope>
</reference>
<dbReference type="Gene3D" id="1.10.238.10">
    <property type="entry name" value="EF-hand"/>
    <property type="match status" value="1"/>
</dbReference>
<accession>A0AAV2TPZ9</accession>
<comment type="caution">
    <text evidence="3">The sequence shown here is derived from an EMBL/GenBank/DDBJ whole genome shotgun (WGS) entry which is preliminary data.</text>
</comment>
<dbReference type="Proteomes" id="UP001497525">
    <property type="component" value="Unassembled WGS sequence"/>
</dbReference>
<gene>
    <name evidence="3" type="ORF">CDAUBV1_LOCUS14341</name>
</gene>
<organism evidence="3 4">
    <name type="scientific">Calicophoron daubneyi</name>
    <name type="common">Rumen fluke</name>
    <name type="synonym">Paramphistomum daubneyi</name>
    <dbReference type="NCBI Taxonomy" id="300641"/>
    <lineage>
        <taxon>Eukaryota</taxon>
        <taxon>Metazoa</taxon>
        <taxon>Spiralia</taxon>
        <taxon>Lophotrochozoa</taxon>
        <taxon>Platyhelminthes</taxon>
        <taxon>Trematoda</taxon>
        <taxon>Digenea</taxon>
        <taxon>Plagiorchiida</taxon>
        <taxon>Pronocephalata</taxon>
        <taxon>Paramphistomoidea</taxon>
        <taxon>Paramphistomidae</taxon>
        <taxon>Calicophoron</taxon>
    </lineage>
</organism>
<evidence type="ECO:0000256" key="1">
    <source>
        <dbReference type="ARBA" id="ARBA00022737"/>
    </source>
</evidence>
<dbReference type="InterPro" id="IPR050230">
    <property type="entry name" value="CALM/Myosin/TropC-like"/>
</dbReference>
<evidence type="ECO:0000259" key="2">
    <source>
        <dbReference type="PROSITE" id="PS50222"/>
    </source>
</evidence>
<keyword evidence="1" id="KW-0677">Repeat</keyword>
<dbReference type="InterPro" id="IPR002048">
    <property type="entry name" value="EF_hand_dom"/>
</dbReference>
<dbReference type="PROSITE" id="PS50222">
    <property type="entry name" value="EF_HAND_2"/>
    <property type="match status" value="1"/>
</dbReference>
<dbReference type="AlphaFoldDB" id="A0AAV2TPZ9"/>
<evidence type="ECO:0000313" key="3">
    <source>
        <dbReference type="EMBL" id="CAL5139313.1"/>
    </source>
</evidence>
<sequence length="152" mass="17847">MKVDELSENDLTEIQKWYRYFDRYNLGGIRTADLGTALRCMKLIPSEAEVAEYINIFDPQKTGVITFEMFQAIAADQWYPTPQYLENRLFEAFLVFDKLIKGYVSIDLFRQIFTEFGSEPIPSKDVENLVQNYADFAHNRVEYSSVIRELME</sequence>